<reference evidence="3" key="1">
    <citation type="submission" date="2021-01" db="EMBL/GenBank/DDBJ databases">
        <title>Marivirga sp. nov., isolated from intertidal surface sediments.</title>
        <authorList>
            <person name="Zhang M."/>
        </authorList>
    </citation>
    <scope>NUCLEOTIDE SEQUENCE</scope>
    <source>
        <strain evidence="3">SM1354</strain>
    </source>
</reference>
<feature type="domain" description="NAD-dependent epimerase/dehydratase" evidence="2">
    <location>
        <begin position="10"/>
        <end position="253"/>
    </location>
</feature>
<dbReference type="AlphaFoldDB" id="A0A937AMG7"/>
<evidence type="ECO:0000256" key="1">
    <source>
        <dbReference type="ARBA" id="ARBA00023002"/>
    </source>
</evidence>
<keyword evidence="4" id="KW-1185">Reference proteome</keyword>
<evidence type="ECO:0000313" key="3">
    <source>
        <dbReference type="EMBL" id="MBL0765387.1"/>
    </source>
</evidence>
<dbReference type="InterPro" id="IPR001509">
    <property type="entry name" value="Epimerase_deHydtase"/>
</dbReference>
<protein>
    <submittedName>
        <fullName evidence="3">NAD-dependent epimerase/dehydratase family protein</fullName>
    </submittedName>
</protein>
<dbReference type="PANTHER" id="PTHR10366">
    <property type="entry name" value="NAD DEPENDENT EPIMERASE/DEHYDRATASE"/>
    <property type="match status" value="1"/>
</dbReference>
<dbReference type="InterPro" id="IPR050425">
    <property type="entry name" value="NAD(P)_dehydrat-like"/>
</dbReference>
<dbReference type="Gene3D" id="3.40.50.720">
    <property type="entry name" value="NAD(P)-binding Rossmann-like Domain"/>
    <property type="match status" value="1"/>
</dbReference>
<comment type="caution">
    <text evidence="3">The sequence shown here is derived from an EMBL/GenBank/DDBJ whole genome shotgun (WGS) entry which is preliminary data.</text>
</comment>
<evidence type="ECO:0000313" key="4">
    <source>
        <dbReference type="Proteomes" id="UP000642920"/>
    </source>
</evidence>
<proteinExistence type="predicted"/>
<dbReference type="InterPro" id="IPR036291">
    <property type="entry name" value="NAD(P)-bd_dom_sf"/>
</dbReference>
<dbReference type="GO" id="GO:0016616">
    <property type="term" value="F:oxidoreductase activity, acting on the CH-OH group of donors, NAD or NADP as acceptor"/>
    <property type="evidence" value="ECO:0007669"/>
    <property type="project" value="TreeGrafter"/>
</dbReference>
<organism evidence="3 4">
    <name type="scientific">Marivirga atlantica</name>
    <dbReference type="NCBI Taxonomy" id="1548457"/>
    <lineage>
        <taxon>Bacteria</taxon>
        <taxon>Pseudomonadati</taxon>
        <taxon>Bacteroidota</taxon>
        <taxon>Cytophagia</taxon>
        <taxon>Cytophagales</taxon>
        <taxon>Marivirgaceae</taxon>
        <taxon>Marivirga</taxon>
    </lineage>
</organism>
<sequence>MKTIDKSKPVMVTGATGYVAGWLVKKLLEEGITVHAAVRNPDNREKTAHLDEIASASNAEIKYFKADLLEEGSYKEAMEGCEVVFHTASPFTSDFKDPQKDLVDPAVKGTANVLNSAKATEGIKRVVVTSSCAAIYTDAVDAENAPGGILTEDIWNTTASLDYQPYSYSKVEAEKKAWEIAESQDQWDLVTINPSLVMGPMLAGGATTSESFSILKSIGDGTMKMGVPKMGLGLVDVRDVAEAHFKAAYTPEAHGRYITSGHNTNFLEMAETLLPKYGEKYPLPKKAIPKWLLMLIGPMADKRFTRPYIKKNVNHTFKADNSKIKKELGIDFKPMKQTMEDSFEVLVKEDIV</sequence>
<dbReference type="SUPFAM" id="SSF51735">
    <property type="entry name" value="NAD(P)-binding Rossmann-fold domains"/>
    <property type="match status" value="1"/>
</dbReference>
<dbReference type="Proteomes" id="UP000642920">
    <property type="component" value="Unassembled WGS sequence"/>
</dbReference>
<dbReference type="Pfam" id="PF01370">
    <property type="entry name" value="Epimerase"/>
    <property type="match status" value="1"/>
</dbReference>
<dbReference type="EMBL" id="JAERQG010000002">
    <property type="protein sequence ID" value="MBL0765387.1"/>
    <property type="molecule type" value="Genomic_DNA"/>
</dbReference>
<accession>A0A937AMG7</accession>
<keyword evidence="1" id="KW-0560">Oxidoreductase</keyword>
<dbReference type="PANTHER" id="PTHR10366:SF812">
    <property type="entry name" value="VPS9 DOMAIN-CONTAINING PROTEIN"/>
    <property type="match status" value="1"/>
</dbReference>
<evidence type="ECO:0000259" key="2">
    <source>
        <dbReference type="Pfam" id="PF01370"/>
    </source>
</evidence>
<gene>
    <name evidence="3" type="ORF">JKP34_09010</name>
</gene>
<dbReference type="FunFam" id="3.40.50.720:FF:000336">
    <property type="entry name" value="Aldehyde reductase"/>
    <property type="match status" value="1"/>
</dbReference>
<dbReference type="RefSeq" id="WP_201919947.1">
    <property type="nucleotide sequence ID" value="NZ_JAERQG010000002.1"/>
</dbReference>
<name>A0A937AMG7_9BACT</name>